<dbReference type="PANTHER" id="PTHR30163">
    <property type="entry name" value="MEMBRANE-BOUND LYTIC MUREIN TRANSGLYCOSYLASE B"/>
    <property type="match status" value="1"/>
</dbReference>
<evidence type="ECO:0000259" key="3">
    <source>
        <dbReference type="Pfam" id="PF13406"/>
    </source>
</evidence>
<name>A0A084IL28_SALHC</name>
<feature type="active site" evidence="1">
    <location>
        <position position="135"/>
    </location>
</feature>
<keyword evidence="5" id="KW-1185">Reference proteome</keyword>
<dbReference type="Proteomes" id="UP000028302">
    <property type="component" value="Unassembled WGS sequence"/>
</dbReference>
<evidence type="ECO:0000313" key="4">
    <source>
        <dbReference type="EMBL" id="KEZ77412.1"/>
    </source>
</evidence>
<dbReference type="EMBL" id="APNK01000013">
    <property type="protein sequence ID" value="KEZ77412.1"/>
    <property type="molecule type" value="Genomic_DNA"/>
</dbReference>
<evidence type="ECO:0000256" key="1">
    <source>
        <dbReference type="PIRSR" id="PIRSR611757-1"/>
    </source>
</evidence>
<dbReference type="Pfam" id="PF13406">
    <property type="entry name" value="SLT_2"/>
    <property type="match status" value="1"/>
</dbReference>
<dbReference type="FunFam" id="1.10.8.350:FF:000001">
    <property type="entry name" value="Lytic murein transglycosylase B"/>
    <property type="match status" value="1"/>
</dbReference>
<protein>
    <submittedName>
        <fullName evidence="4">Lytic murein transglycosylase B</fullName>
    </submittedName>
</protein>
<accession>A0A084IL28</accession>
<keyword evidence="2" id="KW-0732">Signal</keyword>
<reference evidence="4 5" key="1">
    <citation type="submission" date="2013-03" db="EMBL/GenBank/DDBJ databases">
        <title>Salinisphaera hydrothermalis C41B8 Genome Sequencing.</title>
        <authorList>
            <person name="Li C."/>
            <person name="Lai Q."/>
            <person name="Shao Z."/>
        </authorList>
    </citation>
    <scope>NUCLEOTIDE SEQUENCE [LARGE SCALE GENOMIC DNA]</scope>
    <source>
        <strain evidence="4 5">C41B8</strain>
    </source>
</reference>
<dbReference type="Gene3D" id="1.10.8.350">
    <property type="entry name" value="Bacterial muramidase"/>
    <property type="match status" value="1"/>
</dbReference>
<gene>
    <name evidence="4" type="ORF">C41B8_10298</name>
</gene>
<dbReference type="NCBIfam" id="TIGR02282">
    <property type="entry name" value="MltB"/>
    <property type="match status" value="1"/>
</dbReference>
<feature type="signal peptide" evidence="2">
    <location>
        <begin position="1"/>
        <end position="29"/>
    </location>
</feature>
<feature type="domain" description="Transglycosylase SLT" evidence="3">
    <location>
        <begin position="47"/>
        <end position="331"/>
    </location>
</feature>
<dbReference type="GO" id="GO:0009253">
    <property type="term" value="P:peptidoglycan catabolic process"/>
    <property type="evidence" value="ECO:0007669"/>
    <property type="project" value="TreeGrafter"/>
</dbReference>
<dbReference type="OrthoDB" id="9772911at2"/>
<dbReference type="AlphaFoldDB" id="A0A084IL28"/>
<comment type="caution">
    <text evidence="4">The sequence shown here is derived from an EMBL/GenBank/DDBJ whole genome shotgun (WGS) entry which is preliminary data.</text>
</comment>
<dbReference type="PANTHER" id="PTHR30163:SF9">
    <property type="entry name" value="MEMBRANE-BOUND LYTIC MUREIN TRANSGLYCOSYLASE B"/>
    <property type="match status" value="1"/>
</dbReference>
<evidence type="ECO:0000256" key="2">
    <source>
        <dbReference type="SAM" id="SignalP"/>
    </source>
</evidence>
<dbReference type="RefSeq" id="WP_037337499.1">
    <property type="nucleotide sequence ID" value="NZ_APNK01000013.1"/>
</dbReference>
<dbReference type="InterPro" id="IPR023346">
    <property type="entry name" value="Lysozyme-like_dom_sf"/>
</dbReference>
<dbReference type="PATRIC" id="fig|1304275.5.peg.2099"/>
<dbReference type="eggNOG" id="COG2951">
    <property type="taxonomic scope" value="Bacteria"/>
</dbReference>
<dbReference type="Gene3D" id="1.10.530.10">
    <property type="match status" value="1"/>
</dbReference>
<dbReference type="CDD" id="cd13399">
    <property type="entry name" value="Slt35-like"/>
    <property type="match status" value="1"/>
</dbReference>
<proteinExistence type="predicted"/>
<evidence type="ECO:0000313" key="5">
    <source>
        <dbReference type="Proteomes" id="UP000028302"/>
    </source>
</evidence>
<dbReference type="GO" id="GO:0008933">
    <property type="term" value="F:peptidoglycan lytic transglycosylase activity"/>
    <property type="evidence" value="ECO:0007669"/>
    <property type="project" value="TreeGrafter"/>
</dbReference>
<dbReference type="InterPro" id="IPR043426">
    <property type="entry name" value="MltB-like"/>
</dbReference>
<dbReference type="STRING" id="1304275.C41B8_10298"/>
<sequence>MTIPTIERALGAALVPLIALALTAPPALADTPHGHYAQSAAGRKLIDRLHRDKGIPKATTRKLLEQAKYKPDIIAKMRKPAEKTLTWADYRPIFVQPKRARQGAAYINAHRKLFEKAQAKYGVPAYMIAAILGVETRYGRYIGKDRVLDALSTLAFDYPERSAFFTKELGEFITLCVDEKLDCTYDVGSYAGAMGLGQFMPSSYAAYAVDGNGDGKRDLWHEPADIIDSVANYLAKNGWQRGEPIAQPAELSDPKVIDGIQTSTRKPKYSWAQLRAQGVQVSNSPTANTRVGLLKFTGPHGPEYWLAEHNFFVITTYNTSPLYAMAVYQLGREIEAFTHPAVGS</sequence>
<dbReference type="InterPro" id="IPR011757">
    <property type="entry name" value="Lytic_transglycosylase_MltB"/>
</dbReference>
<feature type="chain" id="PRO_5001776556" evidence="2">
    <location>
        <begin position="30"/>
        <end position="344"/>
    </location>
</feature>
<dbReference type="SUPFAM" id="SSF53955">
    <property type="entry name" value="Lysozyme-like"/>
    <property type="match status" value="1"/>
</dbReference>
<organism evidence="4 5">
    <name type="scientific">Salinisphaera hydrothermalis (strain C41B8)</name>
    <dbReference type="NCBI Taxonomy" id="1304275"/>
    <lineage>
        <taxon>Bacteria</taxon>
        <taxon>Pseudomonadati</taxon>
        <taxon>Pseudomonadota</taxon>
        <taxon>Gammaproteobacteria</taxon>
        <taxon>Salinisphaerales</taxon>
        <taxon>Salinisphaeraceae</taxon>
        <taxon>Salinisphaera</taxon>
    </lineage>
</organism>
<dbReference type="InterPro" id="IPR031304">
    <property type="entry name" value="SLT_2"/>
</dbReference>